<dbReference type="GO" id="GO:0016740">
    <property type="term" value="F:transferase activity"/>
    <property type="evidence" value="ECO:0007669"/>
    <property type="project" value="UniProtKB-KW"/>
</dbReference>
<dbReference type="RefSeq" id="WP_190240310.1">
    <property type="nucleotide sequence ID" value="NZ_QFGA01000002.1"/>
</dbReference>
<dbReference type="AlphaFoldDB" id="A0A4Y7R8S8"/>
<dbReference type="Gene3D" id="3.30.460.10">
    <property type="entry name" value="Beta Polymerase, domain 2"/>
    <property type="match status" value="1"/>
</dbReference>
<proteinExistence type="predicted"/>
<dbReference type="CDD" id="cd05403">
    <property type="entry name" value="NT_KNTase_like"/>
    <property type="match status" value="1"/>
</dbReference>
<evidence type="ECO:0000259" key="1">
    <source>
        <dbReference type="Pfam" id="PF18765"/>
    </source>
</evidence>
<evidence type="ECO:0000313" key="3">
    <source>
        <dbReference type="Proteomes" id="UP000298324"/>
    </source>
</evidence>
<dbReference type="EMBL" id="QFGA01000002">
    <property type="protein sequence ID" value="TEB05197.1"/>
    <property type="molecule type" value="Genomic_DNA"/>
</dbReference>
<dbReference type="PANTHER" id="PTHR43449:SF1">
    <property type="entry name" value="POLYMERASE BETA NUCLEOTIDYLTRANSFERASE DOMAIN-CONTAINING PROTEIN"/>
    <property type="match status" value="1"/>
</dbReference>
<dbReference type="PANTHER" id="PTHR43449">
    <property type="entry name" value="NUCLEOTIDYLTRANSFERASE"/>
    <property type="match status" value="1"/>
</dbReference>
<dbReference type="SUPFAM" id="SSF81301">
    <property type="entry name" value="Nucleotidyltransferase"/>
    <property type="match status" value="1"/>
</dbReference>
<protein>
    <submittedName>
        <fullName evidence="2">Nucleotidyltransferase domain protein</fullName>
    </submittedName>
</protein>
<comment type="caution">
    <text evidence="2">The sequence shown here is derived from an EMBL/GenBank/DDBJ whole genome shotgun (WGS) entry which is preliminary data.</text>
</comment>
<dbReference type="InterPro" id="IPR041633">
    <property type="entry name" value="Polbeta"/>
</dbReference>
<keyword evidence="2" id="KW-0808">Transferase</keyword>
<feature type="domain" description="Polymerase beta nucleotidyltransferase" evidence="1">
    <location>
        <begin position="14"/>
        <end position="107"/>
    </location>
</feature>
<sequence length="108" mass="12395">MAKKQFDVSIKKYLEELRSKNIRVKKAILYGSLAAGTSDEDSDIDLAIISPDLGRDRFKESLMLKKLTFGVDLDISPRPYSVEQYQKARQGDFLFDEIIQKGKTVYEE</sequence>
<accession>A0A4Y7R8S8</accession>
<gene>
    <name evidence="2" type="ORF">Psch_02238</name>
</gene>
<evidence type="ECO:0000313" key="2">
    <source>
        <dbReference type="EMBL" id="TEB05197.1"/>
    </source>
</evidence>
<dbReference type="InterPro" id="IPR043519">
    <property type="entry name" value="NT_sf"/>
</dbReference>
<organism evidence="2 3">
    <name type="scientific">Pelotomaculum schinkii</name>
    <dbReference type="NCBI Taxonomy" id="78350"/>
    <lineage>
        <taxon>Bacteria</taxon>
        <taxon>Bacillati</taxon>
        <taxon>Bacillota</taxon>
        <taxon>Clostridia</taxon>
        <taxon>Eubacteriales</taxon>
        <taxon>Desulfotomaculaceae</taxon>
        <taxon>Pelotomaculum</taxon>
    </lineage>
</organism>
<reference evidence="2 3" key="1">
    <citation type="journal article" date="2018" name="Environ. Microbiol.">
        <title>Novel energy conservation strategies and behaviour of Pelotomaculum schinkii driving syntrophic propionate catabolism.</title>
        <authorList>
            <person name="Hidalgo-Ahumada C.A.P."/>
            <person name="Nobu M.K."/>
            <person name="Narihiro T."/>
            <person name="Tamaki H."/>
            <person name="Liu W.T."/>
            <person name="Kamagata Y."/>
            <person name="Stams A.J.M."/>
            <person name="Imachi H."/>
            <person name="Sousa D.Z."/>
        </authorList>
    </citation>
    <scope>NUCLEOTIDE SEQUENCE [LARGE SCALE GENOMIC DNA]</scope>
    <source>
        <strain evidence="2 3">HH</strain>
    </source>
</reference>
<dbReference type="Proteomes" id="UP000298324">
    <property type="component" value="Unassembled WGS sequence"/>
</dbReference>
<keyword evidence="3" id="KW-1185">Reference proteome</keyword>
<dbReference type="Pfam" id="PF18765">
    <property type="entry name" value="Polbeta"/>
    <property type="match status" value="1"/>
</dbReference>
<name>A0A4Y7R8S8_9FIRM</name>